<dbReference type="SUPFAM" id="SSF53254">
    <property type="entry name" value="Phosphoglycerate mutase-like"/>
    <property type="match status" value="1"/>
</dbReference>
<accession>A0AA48H580</accession>
<name>A0AA48H580_9RHOB</name>
<reference evidence="1 2" key="1">
    <citation type="submission" date="2023-01" db="EMBL/GenBank/DDBJ databases">
        <title>Complete genome sequence of Roseicyclus marinus strain Dej080120_10.</title>
        <authorList>
            <person name="Ueki S."/>
            <person name="Maruyama F."/>
        </authorList>
    </citation>
    <scope>NUCLEOTIDE SEQUENCE [LARGE SCALE GENOMIC DNA]</scope>
    <source>
        <strain evidence="1 2">Dej080120_10</strain>
    </source>
</reference>
<dbReference type="InterPro" id="IPR013078">
    <property type="entry name" value="His_Pase_superF_clade-1"/>
</dbReference>
<dbReference type="KEGG" id="rmai:MACH21_18440"/>
<gene>
    <name evidence="1" type="ORF">MACH21_18440</name>
</gene>
<dbReference type="InterPro" id="IPR029033">
    <property type="entry name" value="His_PPase_superfam"/>
</dbReference>
<evidence type="ECO:0000313" key="1">
    <source>
        <dbReference type="EMBL" id="BDW85667.1"/>
    </source>
</evidence>
<organism evidence="1 2">
    <name type="scientific">Roseicyclus marinus</name>
    <dbReference type="NCBI Taxonomy" id="2161673"/>
    <lineage>
        <taxon>Bacteria</taxon>
        <taxon>Pseudomonadati</taxon>
        <taxon>Pseudomonadota</taxon>
        <taxon>Alphaproteobacteria</taxon>
        <taxon>Rhodobacterales</taxon>
        <taxon>Roseobacteraceae</taxon>
        <taxon>Roseicyclus</taxon>
    </lineage>
</organism>
<dbReference type="CDD" id="cd07067">
    <property type="entry name" value="HP_PGM_like"/>
    <property type="match status" value="1"/>
</dbReference>
<dbReference type="AlphaFoldDB" id="A0AA48H580"/>
<dbReference type="RefSeq" id="WP_338271472.1">
    <property type="nucleotide sequence ID" value="NZ_AP027266.1"/>
</dbReference>
<dbReference type="SMART" id="SM00855">
    <property type="entry name" value="PGAM"/>
    <property type="match status" value="1"/>
</dbReference>
<keyword evidence="2" id="KW-1185">Reference proteome</keyword>
<dbReference type="EMBL" id="AP027266">
    <property type="protein sequence ID" value="BDW85667.1"/>
    <property type="molecule type" value="Genomic_DNA"/>
</dbReference>
<protein>
    <submittedName>
        <fullName evidence="1">Phosphoglycerate mutase</fullName>
    </submittedName>
</protein>
<sequence length="166" mass="17915">MGLILVRHTTPDVAKGICYGRTDLALAASFEVEAQAVAARLSGMVRDLPILSSPLTRCRRLAAHLGPHEVHAAFTEMDFGRWEGVSWDAIPRAELDAWAGDFMGARPHGGESVAQLRDRVAAGLESLPQDCVIVTHAGVIKAVASILNHPEGWEIRPAFGEVLVFQ</sequence>
<dbReference type="Pfam" id="PF00300">
    <property type="entry name" value="His_Phos_1"/>
    <property type="match status" value="1"/>
</dbReference>
<proteinExistence type="predicted"/>
<dbReference type="Gene3D" id="3.40.50.1240">
    <property type="entry name" value="Phosphoglycerate mutase-like"/>
    <property type="match status" value="1"/>
</dbReference>
<evidence type="ECO:0000313" key="2">
    <source>
        <dbReference type="Proteomes" id="UP001337723"/>
    </source>
</evidence>
<dbReference type="Proteomes" id="UP001337723">
    <property type="component" value="Chromosome"/>
</dbReference>